<dbReference type="HOGENOM" id="CLU_3287329_0_0_9"/>
<evidence type="ECO:0000313" key="2">
    <source>
        <dbReference type="Proteomes" id="UP000005396"/>
    </source>
</evidence>
<sequence length="40" mass="4443">MRRNLRCGTDFGPGTLQRGVITFGKDAAGCKEVDETTRRE</sequence>
<dbReference type="Proteomes" id="UP000005396">
    <property type="component" value="Unassembled WGS sequence"/>
</dbReference>
<dbReference type="EMBL" id="ABCC02000075">
    <property type="protein sequence ID" value="EDP12588.1"/>
    <property type="molecule type" value="Genomic_DNA"/>
</dbReference>
<protein>
    <submittedName>
        <fullName evidence="1">Uncharacterized protein</fullName>
    </submittedName>
</protein>
<accession>A8S5B2</accession>
<organism evidence="1 2">
    <name type="scientific">Enterocloster bolteae (strain ATCC BAA-613 / DSM 15670 / CCUG 46953 / JCM 12243 / WAL 16351)</name>
    <name type="common">Clostridium bolteae</name>
    <dbReference type="NCBI Taxonomy" id="411902"/>
    <lineage>
        <taxon>Bacteria</taxon>
        <taxon>Bacillati</taxon>
        <taxon>Bacillota</taxon>
        <taxon>Clostridia</taxon>
        <taxon>Lachnospirales</taxon>
        <taxon>Lachnospiraceae</taxon>
        <taxon>Enterocloster</taxon>
    </lineage>
</organism>
<dbReference type="PaxDb" id="411902-CLOBOL_07150"/>
<reference evidence="1 2" key="1">
    <citation type="submission" date="2007-08" db="EMBL/GenBank/DDBJ databases">
        <authorList>
            <person name="Fulton L."/>
            <person name="Clifton S."/>
            <person name="Fulton B."/>
            <person name="Xu J."/>
            <person name="Minx P."/>
            <person name="Pepin K.H."/>
            <person name="Johnson M."/>
            <person name="Thiruvilangam P."/>
            <person name="Bhonagiri V."/>
            <person name="Nash W.E."/>
            <person name="Mardis E.R."/>
            <person name="Wilson R.K."/>
        </authorList>
    </citation>
    <scope>NUCLEOTIDE SEQUENCE [LARGE SCALE GENOMIC DNA]</scope>
    <source>
        <strain evidence="2">ATCC BAA-613 / DSM 15670 / CCUG 46953 / JCM 12243 / WAL 16351</strain>
    </source>
</reference>
<dbReference type="AlphaFoldDB" id="A8S5B2"/>
<evidence type="ECO:0000313" key="1">
    <source>
        <dbReference type="EMBL" id="EDP12588.1"/>
    </source>
</evidence>
<proteinExistence type="predicted"/>
<name>A8S5B2_ENTBW</name>
<comment type="caution">
    <text evidence="1">The sequence shown here is derived from an EMBL/GenBank/DDBJ whole genome shotgun (WGS) entry which is preliminary data.</text>
</comment>
<reference evidence="1 2" key="2">
    <citation type="submission" date="2007-09" db="EMBL/GenBank/DDBJ databases">
        <title>Draft genome sequence of Clostridium bolteae (ATCC BAA-613).</title>
        <authorList>
            <person name="Sudarsanam P."/>
            <person name="Ley R."/>
            <person name="Guruge J."/>
            <person name="Turnbaugh P.J."/>
            <person name="Mahowald M."/>
            <person name="Liep D."/>
            <person name="Gordon J."/>
        </authorList>
    </citation>
    <scope>NUCLEOTIDE SEQUENCE [LARGE SCALE GENOMIC DNA]</scope>
    <source>
        <strain evidence="2">ATCC BAA-613 / DSM 15670 / CCUG 46953 / JCM 12243 / WAL 16351</strain>
    </source>
</reference>
<gene>
    <name evidence="1" type="ORF">CLOBOL_07150</name>
</gene>